<dbReference type="Gene3D" id="2.60.40.420">
    <property type="entry name" value="Cupredoxins - blue copper proteins"/>
    <property type="match status" value="1"/>
</dbReference>
<keyword evidence="7" id="KW-1185">Reference proteome</keyword>
<keyword evidence="2" id="KW-0479">Metal-binding</keyword>
<dbReference type="SUPFAM" id="SSF49503">
    <property type="entry name" value="Cupredoxins"/>
    <property type="match status" value="1"/>
</dbReference>
<keyword evidence="4" id="KW-0812">Transmembrane</keyword>
<dbReference type="GO" id="GO:0042597">
    <property type="term" value="C:periplasmic space"/>
    <property type="evidence" value="ECO:0007669"/>
    <property type="project" value="UniProtKB-SubCell"/>
</dbReference>
<name>A0A7Y2K3G6_9BURK</name>
<accession>A0A7Y2K3G6</accession>
<dbReference type="InterPro" id="IPR002429">
    <property type="entry name" value="CcO_II-like_C"/>
</dbReference>
<dbReference type="RefSeq" id="WP_171087954.1">
    <property type="nucleotide sequence ID" value="NZ_JABAIV010000009.1"/>
</dbReference>
<keyword evidence="3" id="KW-0186">Copper</keyword>
<evidence type="ECO:0000256" key="2">
    <source>
        <dbReference type="ARBA" id="ARBA00022723"/>
    </source>
</evidence>
<evidence type="ECO:0000259" key="5">
    <source>
        <dbReference type="PROSITE" id="PS50857"/>
    </source>
</evidence>
<dbReference type="PANTHER" id="PTHR42838">
    <property type="entry name" value="CYTOCHROME C OXIDASE SUBUNIT II"/>
    <property type="match status" value="1"/>
</dbReference>
<reference evidence="6 7" key="1">
    <citation type="submission" date="2020-04" db="EMBL/GenBank/DDBJ databases">
        <title>Massilia sp. nov., a cold adapted bacteria isolated from Arctic soil.</title>
        <authorList>
            <person name="Son J."/>
            <person name="Ka J.-O."/>
        </authorList>
    </citation>
    <scope>NUCLEOTIDE SEQUENCE [LARGE SCALE GENOMIC DNA]</scope>
    <source>
        <strain evidence="6 7">ML15P13</strain>
    </source>
</reference>
<dbReference type="PROSITE" id="PS50857">
    <property type="entry name" value="COX2_CUA"/>
    <property type="match status" value="1"/>
</dbReference>
<comment type="caution">
    <text evidence="6">The sequence shown here is derived from an EMBL/GenBank/DDBJ whole genome shotgun (WGS) entry which is preliminary data.</text>
</comment>
<evidence type="ECO:0000313" key="7">
    <source>
        <dbReference type="Proteomes" id="UP000533905"/>
    </source>
</evidence>
<dbReference type="EMBL" id="JABAIV010000009">
    <property type="protein sequence ID" value="NNG25375.1"/>
    <property type="molecule type" value="Genomic_DNA"/>
</dbReference>
<dbReference type="GO" id="GO:0005507">
    <property type="term" value="F:copper ion binding"/>
    <property type="evidence" value="ECO:0007669"/>
    <property type="project" value="InterPro"/>
</dbReference>
<dbReference type="AlphaFoldDB" id="A0A7Y2K3G6"/>
<sequence>MTSSKPADPHGNAPHASQAVADSAEHRWAIIVGLIILSLVAMMVFTGVYWSAMPPSRVETVDVKTLHLKGEFVENNLGTSIEQDGRVIVRLIAQQYSFTPQCIVVPAGLSVTFRGTSTDAIHGFVVGRTNANTMLIPGFVSTFTTSFPKTGELLMPCHEYCGTGHEAMWARVQVLPPEEFYAKAKAAERLSCVSR</sequence>
<keyword evidence="4" id="KW-1133">Transmembrane helix</keyword>
<evidence type="ECO:0000256" key="3">
    <source>
        <dbReference type="ARBA" id="ARBA00023008"/>
    </source>
</evidence>
<dbReference type="InterPro" id="IPR008972">
    <property type="entry name" value="Cupredoxin"/>
</dbReference>
<organism evidence="6 7">
    <name type="scientific">Telluria aromaticivorans</name>
    <dbReference type="NCBI Taxonomy" id="2725995"/>
    <lineage>
        <taxon>Bacteria</taxon>
        <taxon>Pseudomonadati</taxon>
        <taxon>Pseudomonadota</taxon>
        <taxon>Betaproteobacteria</taxon>
        <taxon>Burkholderiales</taxon>
        <taxon>Oxalobacteraceae</taxon>
        <taxon>Telluria group</taxon>
        <taxon>Telluria</taxon>
    </lineage>
</organism>
<comment type="subcellular location">
    <subcellularLocation>
        <location evidence="1">Periplasm</location>
    </subcellularLocation>
</comment>
<dbReference type="InterPro" id="IPR051403">
    <property type="entry name" value="NosZ/Cyto_c_oxidase_sub2"/>
</dbReference>
<feature type="transmembrane region" description="Helical" evidence="4">
    <location>
        <begin position="28"/>
        <end position="50"/>
    </location>
</feature>
<dbReference type="Proteomes" id="UP000533905">
    <property type="component" value="Unassembled WGS sequence"/>
</dbReference>
<dbReference type="GO" id="GO:0016020">
    <property type="term" value="C:membrane"/>
    <property type="evidence" value="ECO:0007669"/>
    <property type="project" value="InterPro"/>
</dbReference>
<evidence type="ECO:0000256" key="1">
    <source>
        <dbReference type="ARBA" id="ARBA00004418"/>
    </source>
</evidence>
<dbReference type="Pfam" id="PF00116">
    <property type="entry name" value="COX2"/>
    <property type="match status" value="1"/>
</dbReference>
<proteinExistence type="predicted"/>
<gene>
    <name evidence="6" type="ORF">HGB41_20530</name>
</gene>
<dbReference type="GO" id="GO:0004129">
    <property type="term" value="F:cytochrome-c oxidase activity"/>
    <property type="evidence" value="ECO:0007669"/>
    <property type="project" value="InterPro"/>
</dbReference>
<dbReference type="PANTHER" id="PTHR42838:SF2">
    <property type="entry name" value="NITROUS-OXIDE REDUCTASE"/>
    <property type="match status" value="1"/>
</dbReference>
<protein>
    <submittedName>
        <fullName evidence="6">Cytochrome C oxidase subunit II</fullName>
    </submittedName>
</protein>
<evidence type="ECO:0000313" key="6">
    <source>
        <dbReference type="EMBL" id="NNG25375.1"/>
    </source>
</evidence>
<keyword evidence="4" id="KW-0472">Membrane</keyword>
<feature type="domain" description="Cytochrome oxidase subunit II copper A binding" evidence="5">
    <location>
        <begin position="84"/>
        <end position="186"/>
    </location>
</feature>
<evidence type="ECO:0000256" key="4">
    <source>
        <dbReference type="SAM" id="Phobius"/>
    </source>
</evidence>